<name>A0A9P8RN32_9PEZI</name>
<feature type="region of interest" description="Disordered" evidence="1">
    <location>
        <begin position="210"/>
        <end position="232"/>
    </location>
</feature>
<sequence>MTDGNLSICSPRNILPHWLSPSSISEARHEDHQSDLGKIRCARHLIDRTDECFAYSLTPLNMVVIPGAVSLRRRTEITYIGTADLLKRKRSWTGTGTSWKWSWRPPSSCSGWRRRHVRSTFGVMLFVQNYDVTIRDFDLEQILGGNLYHFNQAFLSLVYNIITGIYGVLEQFVIKRPKLDEYPGLRGTGGEDRVRLLLLGAIRRTRVVGPGADSWPAPPSVRTKSGSRHVSS</sequence>
<gene>
    <name evidence="2" type="ORF">BKA67DRAFT_540680</name>
</gene>
<dbReference type="Proteomes" id="UP000758603">
    <property type="component" value="Unassembled WGS sequence"/>
</dbReference>
<accession>A0A9P8RN32</accession>
<evidence type="ECO:0000313" key="3">
    <source>
        <dbReference type="Proteomes" id="UP000758603"/>
    </source>
</evidence>
<dbReference type="RefSeq" id="XP_045953747.1">
    <property type="nucleotide sequence ID" value="XM_046100808.1"/>
</dbReference>
<protein>
    <submittedName>
        <fullName evidence="2">Uncharacterized protein</fullName>
    </submittedName>
</protein>
<comment type="caution">
    <text evidence="2">The sequence shown here is derived from an EMBL/GenBank/DDBJ whole genome shotgun (WGS) entry which is preliminary data.</text>
</comment>
<organism evidence="2 3">
    <name type="scientific">Truncatella angustata</name>
    <dbReference type="NCBI Taxonomy" id="152316"/>
    <lineage>
        <taxon>Eukaryota</taxon>
        <taxon>Fungi</taxon>
        <taxon>Dikarya</taxon>
        <taxon>Ascomycota</taxon>
        <taxon>Pezizomycotina</taxon>
        <taxon>Sordariomycetes</taxon>
        <taxon>Xylariomycetidae</taxon>
        <taxon>Amphisphaeriales</taxon>
        <taxon>Sporocadaceae</taxon>
        <taxon>Truncatella</taxon>
    </lineage>
</organism>
<evidence type="ECO:0000313" key="2">
    <source>
        <dbReference type="EMBL" id="KAH6647233.1"/>
    </source>
</evidence>
<proteinExistence type="predicted"/>
<dbReference type="GeneID" id="70129700"/>
<evidence type="ECO:0000256" key="1">
    <source>
        <dbReference type="SAM" id="MobiDB-lite"/>
    </source>
</evidence>
<dbReference type="EMBL" id="JAGPXC010000009">
    <property type="protein sequence ID" value="KAH6647233.1"/>
    <property type="molecule type" value="Genomic_DNA"/>
</dbReference>
<keyword evidence="3" id="KW-1185">Reference proteome</keyword>
<dbReference type="AlphaFoldDB" id="A0A9P8RN32"/>
<reference evidence="2" key="1">
    <citation type="journal article" date="2021" name="Nat. Commun.">
        <title>Genetic determinants of endophytism in the Arabidopsis root mycobiome.</title>
        <authorList>
            <person name="Mesny F."/>
            <person name="Miyauchi S."/>
            <person name="Thiergart T."/>
            <person name="Pickel B."/>
            <person name="Atanasova L."/>
            <person name="Karlsson M."/>
            <person name="Huettel B."/>
            <person name="Barry K.W."/>
            <person name="Haridas S."/>
            <person name="Chen C."/>
            <person name="Bauer D."/>
            <person name="Andreopoulos W."/>
            <person name="Pangilinan J."/>
            <person name="LaButti K."/>
            <person name="Riley R."/>
            <person name="Lipzen A."/>
            <person name="Clum A."/>
            <person name="Drula E."/>
            <person name="Henrissat B."/>
            <person name="Kohler A."/>
            <person name="Grigoriev I.V."/>
            <person name="Martin F.M."/>
            <person name="Hacquard S."/>
        </authorList>
    </citation>
    <scope>NUCLEOTIDE SEQUENCE</scope>
    <source>
        <strain evidence="2">MPI-SDFR-AT-0073</strain>
    </source>
</reference>